<dbReference type="EC" id="6.3.2.6" evidence="8"/>
<evidence type="ECO:0000256" key="7">
    <source>
        <dbReference type="ARBA" id="ARBA00048475"/>
    </source>
</evidence>
<evidence type="ECO:0000256" key="4">
    <source>
        <dbReference type="ARBA" id="ARBA00022741"/>
    </source>
</evidence>
<evidence type="ECO:0000259" key="10">
    <source>
        <dbReference type="Pfam" id="PF01259"/>
    </source>
</evidence>
<dbReference type="EMBL" id="LBTJ01000025">
    <property type="protein sequence ID" value="KKQ37789.1"/>
    <property type="molecule type" value="Genomic_DNA"/>
</dbReference>
<proteinExistence type="inferred from homology"/>
<keyword evidence="6 8" id="KW-0067">ATP-binding</keyword>
<dbReference type="HAMAP" id="MF_00137">
    <property type="entry name" value="SAICAR_synth"/>
    <property type="match status" value="1"/>
</dbReference>
<evidence type="ECO:0000256" key="8">
    <source>
        <dbReference type="HAMAP-Rule" id="MF_00137"/>
    </source>
</evidence>
<dbReference type="Pfam" id="PF01259">
    <property type="entry name" value="SAICAR_synt"/>
    <property type="match status" value="1"/>
</dbReference>
<evidence type="ECO:0000256" key="6">
    <source>
        <dbReference type="ARBA" id="ARBA00022840"/>
    </source>
</evidence>
<reference evidence="11 12" key="1">
    <citation type="journal article" date="2015" name="Nature">
        <title>rRNA introns, odd ribosomes, and small enigmatic genomes across a large radiation of phyla.</title>
        <authorList>
            <person name="Brown C.T."/>
            <person name="Hug L.A."/>
            <person name="Thomas B.C."/>
            <person name="Sharon I."/>
            <person name="Castelle C.J."/>
            <person name="Singh A."/>
            <person name="Wilkins M.J."/>
            <person name="Williams K.H."/>
            <person name="Banfield J.F."/>
        </authorList>
    </citation>
    <scope>NUCLEOTIDE SEQUENCE [LARGE SCALE GENOMIC DNA]</scope>
</reference>
<comment type="pathway">
    <text evidence="1 8">Purine metabolism; IMP biosynthesis via de novo pathway; 5-amino-1-(5-phospho-D-ribosyl)imidazole-4-carboxamide from 5-amino-1-(5-phospho-D-ribosyl)imidazole-4-carboxylate: step 1/2.</text>
</comment>
<dbReference type="NCBIfam" id="NF009251">
    <property type="entry name" value="PRK12607.1"/>
    <property type="match status" value="1"/>
</dbReference>
<feature type="compositionally biased region" description="Basic and acidic residues" evidence="9">
    <location>
        <begin position="157"/>
        <end position="168"/>
    </location>
</feature>
<evidence type="ECO:0000256" key="1">
    <source>
        <dbReference type="ARBA" id="ARBA00004672"/>
    </source>
</evidence>
<comment type="similarity">
    <text evidence="2 8">Belongs to the SAICAR synthetase family.</text>
</comment>
<evidence type="ECO:0000256" key="5">
    <source>
        <dbReference type="ARBA" id="ARBA00022755"/>
    </source>
</evidence>
<feature type="region of interest" description="Disordered" evidence="9">
    <location>
        <begin position="148"/>
        <end position="168"/>
    </location>
</feature>
<dbReference type="Gene3D" id="3.30.470.20">
    <property type="entry name" value="ATP-grasp fold, B domain"/>
    <property type="match status" value="1"/>
</dbReference>
<keyword evidence="3 8" id="KW-0436">Ligase</keyword>
<dbReference type="PANTHER" id="PTHR43700:SF1">
    <property type="entry name" value="PHOSPHORIBOSYLAMINOIMIDAZOLE-SUCCINOCARBOXAMIDE SYNTHASE"/>
    <property type="match status" value="1"/>
</dbReference>
<dbReference type="PATRIC" id="fig|1618481.3.peg.577"/>
<evidence type="ECO:0000256" key="2">
    <source>
        <dbReference type="ARBA" id="ARBA00010190"/>
    </source>
</evidence>
<name>A0A0G0JM25_9BACT</name>
<dbReference type="PANTHER" id="PTHR43700">
    <property type="entry name" value="PHOSPHORIBOSYLAMINOIMIDAZOLE-SUCCINOCARBOXAMIDE SYNTHASE"/>
    <property type="match status" value="1"/>
</dbReference>
<dbReference type="Gene3D" id="3.30.200.20">
    <property type="entry name" value="Phosphorylase Kinase, domain 1"/>
    <property type="match status" value="1"/>
</dbReference>
<accession>A0A0G0JM25</accession>
<dbReference type="InterPro" id="IPR018236">
    <property type="entry name" value="SAICAR_synthetase_CS"/>
</dbReference>
<dbReference type="PROSITE" id="PS01058">
    <property type="entry name" value="SAICAR_SYNTHETASE_2"/>
    <property type="match status" value="1"/>
</dbReference>
<dbReference type="UniPathway" id="UPA00074">
    <property type="reaction ID" value="UER00131"/>
</dbReference>
<keyword evidence="5 8" id="KW-0658">Purine biosynthesis</keyword>
<dbReference type="AlphaFoldDB" id="A0A0G0JM25"/>
<protein>
    <recommendedName>
        <fullName evidence="8">Phosphoribosylaminoimidazole-succinocarboxamide synthase</fullName>
        <ecNumber evidence="8">6.3.2.6</ecNumber>
    </recommendedName>
    <alternativeName>
        <fullName evidence="8">SAICAR synthetase</fullName>
    </alternativeName>
</protein>
<sequence>MIQSKTILNALPQVLKTVNIPGLGKKHHGKVRDFYILKDKRVIITTDRQSSFNYNIGYVPYKGAVLNQLAAFWFTKSKKIVDNHVIDIPHPNVLIAKNCVPIPVEMVVRGYLTGVTVTSPWGNYQKGERMIYGITFPDGLTKNQKLPRPIITPTGHPDPESGSHNDERLTRDEIIKRKIVSKNLYSKMEKISLQLFDLGSKWCEKRGLILVDTKYEFGLYKGKLVLYDEVHTPDSSRFWLAHSYQSRFNKGLEPENFDKEFLRLYYFNKLGYKGTGKPPTIPQELAVDLAKRYIAVYEKITGKKFKAYKYPIEKQIIKSVKRIAQKSK</sequence>
<organism evidence="11 12">
    <name type="scientific">Candidatus Roizmanbacteria bacterium GW2011_GWA2_37_7</name>
    <dbReference type="NCBI Taxonomy" id="1618481"/>
    <lineage>
        <taxon>Bacteria</taxon>
        <taxon>Candidatus Roizmaniibacteriota</taxon>
    </lineage>
</organism>
<dbReference type="Proteomes" id="UP000034471">
    <property type="component" value="Unassembled WGS sequence"/>
</dbReference>
<comment type="caution">
    <text evidence="11">The sequence shown here is derived from an EMBL/GenBank/DDBJ whole genome shotgun (WGS) entry which is preliminary data.</text>
</comment>
<comment type="catalytic activity">
    <reaction evidence="7 8">
        <text>5-amino-1-(5-phospho-D-ribosyl)imidazole-4-carboxylate + L-aspartate + ATP = (2S)-2-[5-amino-1-(5-phospho-beta-D-ribosyl)imidazole-4-carboxamido]succinate + ADP + phosphate + 2 H(+)</text>
        <dbReference type="Rhea" id="RHEA:22628"/>
        <dbReference type="ChEBI" id="CHEBI:15378"/>
        <dbReference type="ChEBI" id="CHEBI:29991"/>
        <dbReference type="ChEBI" id="CHEBI:30616"/>
        <dbReference type="ChEBI" id="CHEBI:43474"/>
        <dbReference type="ChEBI" id="CHEBI:58443"/>
        <dbReference type="ChEBI" id="CHEBI:77657"/>
        <dbReference type="ChEBI" id="CHEBI:456216"/>
        <dbReference type="EC" id="6.3.2.6"/>
    </reaction>
</comment>
<dbReference type="GO" id="GO:0006189">
    <property type="term" value="P:'de novo' IMP biosynthetic process"/>
    <property type="evidence" value="ECO:0007669"/>
    <property type="project" value="UniProtKB-UniRule"/>
</dbReference>
<evidence type="ECO:0000313" key="12">
    <source>
        <dbReference type="Proteomes" id="UP000034471"/>
    </source>
</evidence>
<dbReference type="GO" id="GO:0005524">
    <property type="term" value="F:ATP binding"/>
    <property type="evidence" value="ECO:0007669"/>
    <property type="project" value="UniProtKB-KW"/>
</dbReference>
<keyword evidence="4 8" id="KW-0547">Nucleotide-binding</keyword>
<evidence type="ECO:0000256" key="9">
    <source>
        <dbReference type="SAM" id="MobiDB-lite"/>
    </source>
</evidence>
<dbReference type="STRING" id="1618481.US54_C0025G0007"/>
<evidence type="ECO:0000313" key="11">
    <source>
        <dbReference type="EMBL" id="KKQ37789.1"/>
    </source>
</evidence>
<gene>
    <name evidence="8" type="primary">purC</name>
    <name evidence="11" type="ORF">US54_C0025G0007</name>
</gene>
<dbReference type="InterPro" id="IPR028923">
    <property type="entry name" value="SAICAR_synt/ADE2_N"/>
</dbReference>
<dbReference type="SUPFAM" id="SSF56104">
    <property type="entry name" value="SAICAR synthase-like"/>
    <property type="match status" value="1"/>
</dbReference>
<evidence type="ECO:0000256" key="3">
    <source>
        <dbReference type="ARBA" id="ARBA00022598"/>
    </source>
</evidence>
<dbReference type="CDD" id="cd01414">
    <property type="entry name" value="SAICAR_synt_Sc"/>
    <property type="match status" value="1"/>
</dbReference>
<dbReference type="GO" id="GO:0005737">
    <property type="term" value="C:cytoplasm"/>
    <property type="evidence" value="ECO:0007669"/>
    <property type="project" value="TreeGrafter"/>
</dbReference>
<feature type="domain" description="SAICAR synthetase/ADE2 N-terminal" evidence="10">
    <location>
        <begin position="27"/>
        <end position="273"/>
    </location>
</feature>
<dbReference type="GO" id="GO:0004639">
    <property type="term" value="F:phosphoribosylaminoimidazolesuccinocarboxamide synthase activity"/>
    <property type="evidence" value="ECO:0007669"/>
    <property type="project" value="UniProtKB-UniRule"/>
</dbReference>